<dbReference type="SUPFAM" id="SSF47413">
    <property type="entry name" value="lambda repressor-like DNA-binding domains"/>
    <property type="match status" value="1"/>
</dbReference>
<evidence type="ECO:0000313" key="5">
    <source>
        <dbReference type="EMBL" id="GAW92364.1"/>
    </source>
</evidence>
<dbReference type="PROSITE" id="PS00356">
    <property type="entry name" value="HTH_LACI_1"/>
    <property type="match status" value="1"/>
</dbReference>
<dbReference type="GO" id="GO:0003700">
    <property type="term" value="F:DNA-binding transcription factor activity"/>
    <property type="evidence" value="ECO:0007669"/>
    <property type="project" value="TreeGrafter"/>
</dbReference>
<dbReference type="SUPFAM" id="SSF53822">
    <property type="entry name" value="Periplasmic binding protein-like I"/>
    <property type="match status" value="1"/>
</dbReference>
<accession>A0A1Z5HS69</accession>
<dbReference type="EMBL" id="BDGJ01000073">
    <property type="protein sequence ID" value="GAW92364.1"/>
    <property type="molecule type" value="Genomic_DNA"/>
</dbReference>
<dbReference type="Gene3D" id="3.40.50.2300">
    <property type="match status" value="2"/>
</dbReference>
<keyword evidence="2" id="KW-0238">DNA-binding</keyword>
<dbReference type="PANTHER" id="PTHR30146">
    <property type="entry name" value="LACI-RELATED TRANSCRIPTIONAL REPRESSOR"/>
    <property type="match status" value="1"/>
</dbReference>
<reference evidence="6" key="1">
    <citation type="journal article" date="2017" name="Appl. Environ. Microbiol.">
        <title>Genomic analysis of Calderihabitans maritimus KKC1, a thermophilic hydrogenogenic carboxydotrophic bacterium isolated from marine sediment.</title>
        <authorList>
            <person name="Omae K."/>
            <person name="Yoneda Y."/>
            <person name="Fukuyama Y."/>
            <person name="Yoshida T."/>
            <person name="Sako Y."/>
        </authorList>
    </citation>
    <scope>NUCLEOTIDE SEQUENCE [LARGE SCALE GENOMIC DNA]</scope>
    <source>
        <strain evidence="6">KKC1</strain>
    </source>
</reference>
<dbReference type="SMART" id="SM00354">
    <property type="entry name" value="HTH_LACI"/>
    <property type="match status" value="1"/>
</dbReference>
<evidence type="ECO:0000256" key="3">
    <source>
        <dbReference type="ARBA" id="ARBA00023163"/>
    </source>
</evidence>
<dbReference type="Pfam" id="PF13377">
    <property type="entry name" value="Peripla_BP_3"/>
    <property type="match status" value="1"/>
</dbReference>
<dbReference type="InterPro" id="IPR010982">
    <property type="entry name" value="Lambda_DNA-bd_dom_sf"/>
</dbReference>
<dbReference type="OrthoDB" id="9784962at2"/>
<feature type="domain" description="HTH lacI-type" evidence="4">
    <location>
        <begin position="3"/>
        <end position="57"/>
    </location>
</feature>
<dbReference type="InterPro" id="IPR028082">
    <property type="entry name" value="Peripla_BP_I"/>
</dbReference>
<gene>
    <name evidence="5" type="ORF">KKC1_15190</name>
</gene>
<comment type="caution">
    <text evidence="5">The sequence shown here is derived from an EMBL/GenBank/DDBJ whole genome shotgun (WGS) entry which is preliminary data.</text>
</comment>
<dbReference type="Pfam" id="PF00356">
    <property type="entry name" value="LacI"/>
    <property type="match status" value="1"/>
</dbReference>
<evidence type="ECO:0000313" key="6">
    <source>
        <dbReference type="Proteomes" id="UP000197032"/>
    </source>
</evidence>
<evidence type="ECO:0000259" key="4">
    <source>
        <dbReference type="PROSITE" id="PS50932"/>
    </source>
</evidence>
<proteinExistence type="predicted"/>
<protein>
    <submittedName>
        <fullName evidence="5">LacI family transcriptional regulator</fullName>
    </submittedName>
</protein>
<dbReference type="AlphaFoldDB" id="A0A1Z5HS69"/>
<name>A0A1Z5HS69_9FIRM</name>
<dbReference type="GO" id="GO:0000976">
    <property type="term" value="F:transcription cis-regulatory region binding"/>
    <property type="evidence" value="ECO:0007669"/>
    <property type="project" value="TreeGrafter"/>
</dbReference>
<dbReference type="Proteomes" id="UP000197032">
    <property type="component" value="Unassembled WGS sequence"/>
</dbReference>
<dbReference type="InterPro" id="IPR000843">
    <property type="entry name" value="HTH_LacI"/>
</dbReference>
<keyword evidence="3" id="KW-0804">Transcription</keyword>
<evidence type="ECO:0000256" key="2">
    <source>
        <dbReference type="ARBA" id="ARBA00023125"/>
    </source>
</evidence>
<dbReference type="InterPro" id="IPR046335">
    <property type="entry name" value="LacI/GalR-like_sensor"/>
</dbReference>
<dbReference type="CDD" id="cd01392">
    <property type="entry name" value="HTH_LacI"/>
    <property type="match status" value="1"/>
</dbReference>
<evidence type="ECO:0000256" key="1">
    <source>
        <dbReference type="ARBA" id="ARBA00023015"/>
    </source>
</evidence>
<dbReference type="PANTHER" id="PTHR30146:SF109">
    <property type="entry name" value="HTH-TYPE TRANSCRIPTIONAL REGULATOR GALS"/>
    <property type="match status" value="1"/>
</dbReference>
<organism evidence="5 6">
    <name type="scientific">Calderihabitans maritimus</name>
    <dbReference type="NCBI Taxonomy" id="1246530"/>
    <lineage>
        <taxon>Bacteria</taxon>
        <taxon>Bacillati</taxon>
        <taxon>Bacillota</taxon>
        <taxon>Clostridia</taxon>
        <taxon>Neomoorellales</taxon>
        <taxon>Calderihabitantaceae</taxon>
        <taxon>Calderihabitans</taxon>
    </lineage>
</organism>
<dbReference type="CDD" id="cd06267">
    <property type="entry name" value="PBP1_LacI_sugar_binding-like"/>
    <property type="match status" value="1"/>
</dbReference>
<keyword evidence="6" id="KW-1185">Reference proteome</keyword>
<dbReference type="PROSITE" id="PS50932">
    <property type="entry name" value="HTH_LACI_2"/>
    <property type="match status" value="1"/>
</dbReference>
<dbReference type="PRINTS" id="PR00036">
    <property type="entry name" value="HTHLACI"/>
</dbReference>
<sequence length="337" mass="37526">MTVTIKDIAKRAGVSYSTVSRALNNRPEVNEKTRREIQKLAEEMGYRPNAIARGLVTQKTGTLGLVIPDITNPFFPEVARGAEEEADRRGYNVFLCNTAWDLEKEQRYLEALVSKRVDGIILSSASEDSEYVARLARSGPPLILINRVLKQVNTNYVVIDNIRGAYMVVEHLLDLGHRRIAYIGGPEKLEPSRERFEGYRLALAARGVDIDPLLVRYGKFKKEDGYRNACVLLEDPALRPTAIFAANDILALGVIQAARDLGLQVPEQLSVVGFDDIPFVSYGEIRLTTVAQPKYAMGEMAAKILLDEIQNASKQQKKHVVLQPELVIRNSSGPPLQ</sequence>
<dbReference type="Gene3D" id="1.10.260.40">
    <property type="entry name" value="lambda repressor-like DNA-binding domains"/>
    <property type="match status" value="1"/>
</dbReference>
<keyword evidence="1" id="KW-0805">Transcription regulation</keyword>
<dbReference type="RefSeq" id="WP_088553739.1">
    <property type="nucleotide sequence ID" value="NZ_BDGJ01000073.1"/>
</dbReference>